<feature type="domain" description="DNA-directed DNA polymerase family A palm" evidence="12">
    <location>
        <begin position="778"/>
        <end position="984"/>
    </location>
</feature>
<dbReference type="Gene3D" id="1.20.1060.10">
    <property type="entry name" value="Taq DNA Polymerase, Chain T, domain 4"/>
    <property type="match status" value="1"/>
</dbReference>
<evidence type="ECO:0000256" key="2">
    <source>
        <dbReference type="ARBA" id="ARBA00012417"/>
    </source>
</evidence>
<proteinExistence type="inferred from homology"/>
<dbReference type="SUPFAM" id="SSF56672">
    <property type="entry name" value="DNA/RNA polymerases"/>
    <property type="match status" value="1"/>
</dbReference>
<evidence type="ECO:0000256" key="10">
    <source>
        <dbReference type="ARBA" id="ARBA00049244"/>
    </source>
</evidence>
<dbReference type="Gene3D" id="1.10.150.20">
    <property type="entry name" value="5' to 3' exonuclease, C-terminal subdomain"/>
    <property type="match status" value="2"/>
</dbReference>
<evidence type="ECO:0000256" key="7">
    <source>
        <dbReference type="ARBA" id="ARBA00022932"/>
    </source>
</evidence>
<dbReference type="PANTHER" id="PTHR10133">
    <property type="entry name" value="DNA POLYMERASE I"/>
    <property type="match status" value="1"/>
</dbReference>
<dbReference type="GO" id="GO:0006302">
    <property type="term" value="P:double-strand break repair"/>
    <property type="evidence" value="ECO:0007669"/>
    <property type="project" value="TreeGrafter"/>
</dbReference>
<comment type="similarity">
    <text evidence="1">Belongs to the DNA polymerase type-A family.</text>
</comment>
<comment type="catalytic activity">
    <reaction evidence="10">
        <text>DNA(n) + a 2'-deoxyribonucleoside 5'-triphosphate = DNA(n+1) + diphosphate</text>
        <dbReference type="Rhea" id="RHEA:22508"/>
        <dbReference type="Rhea" id="RHEA-COMP:17339"/>
        <dbReference type="Rhea" id="RHEA-COMP:17340"/>
        <dbReference type="ChEBI" id="CHEBI:33019"/>
        <dbReference type="ChEBI" id="CHEBI:61560"/>
        <dbReference type="ChEBI" id="CHEBI:173112"/>
        <dbReference type="EC" id="2.7.7.7"/>
    </reaction>
</comment>
<keyword evidence="9" id="KW-0234">DNA repair</keyword>
<comment type="caution">
    <text evidence="13">The sequence shown here is derived from an EMBL/GenBank/DDBJ whole genome shotgun (WGS) entry which is preliminary data.</text>
</comment>
<dbReference type="PRINTS" id="PR00868">
    <property type="entry name" value="DNAPOLI"/>
</dbReference>
<evidence type="ECO:0000256" key="8">
    <source>
        <dbReference type="ARBA" id="ARBA00023125"/>
    </source>
</evidence>
<dbReference type="SMART" id="SM00482">
    <property type="entry name" value="POLAc"/>
    <property type="match status" value="1"/>
</dbReference>
<dbReference type="EC" id="2.7.7.7" evidence="2"/>
<dbReference type="InterPro" id="IPR054690">
    <property type="entry name" value="DNA_polI_exonuclease"/>
</dbReference>
<dbReference type="InterPro" id="IPR008918">
    <property type="entry name" value="HhH2"/>
</dbReference>
<dbReference type="Gene3D" id="3.30.420.10">
    <property type="entry name" value="Ribonuclease H-like superfamily/Ribonuclease H"/>
    <property type="match status" value="1"/>
</dbReference>
<keyword evidence="4" id="KW-0548">Nucleotidyltransferase</keyword>
<dbReference type="InterPro" id="IPR029060">
    <property type="entry name" value="PIN-like_dom_sf"/>
</dbReference>
<dbReference type="Pfam" id="PF22619">
    <property type="entry name" value="DNA_polI_exo1"/>
    <property type="match status" value="1"/>
</dbReference>
<dbReference type="CDD" id="cd08637">
    <property type="entry name" value="DNA_pol_A_pol_I_C"/>
    <property type="match status" value="1"/>
</dbReference>
<organism evidence="13 14">
    <name type="scientific">Candidatus Acididesulfobacter diazotrophicus</name>
    <dbReference type="NCBI Taxonomy" id="2597226"/>
    <lineage>
        <taxon>Bacteria</taxon>
        <taxon>Deltaproteobacteria</taxon>
        <taxon>Candidatus Acidulodesulfobacterales</taxon>
        <taxon>Candidatus Acididesulfobacter</taxon>
    </lineage>
</organism>
<evidence type="ECO:0000313" key="13">
    <source>
        <dbReference type="EMBL" id="RZD19313.1"/>
    </source>
</evidence>
<evidence type="ECO:0000256" key="4">
    <source>
        <dbReference type="ARBA" id="ARBA00022695"/>
    </source>
</evidence>
<dbReference type="InterPro" id="IPR043502">
    <property type="entry name" value="DNA/RNA_pol_sf"/>
</dbReference>
<dbReference type="InterPro" id="IPR019760">
    <property type="entry name" value="DNA-dir_DNA_pol_A_CS"/>
</dbReference>
<dbReference type="GO" id="GO:0003677">
    <property type="term" value="F:DNA binding"/>
    <property type="evidence" value="ECO:0007669"/>
    <property type="project" value="UniProtKB-KW"/>
</dbReference>
<dbReference type="FunFam" id="1.10.150.20:FF:000002">
    <property type="entry name" value="DNA polymerase I"/>
    <property type="match status" value="1"/>
</dbReference>
<dbReference type="Pfam" id="PF01367">
    <property type="entry name" value="5_3_exonuc"/>
    <property type="match status" value="1"/>
</dbReference>
<dbReference type="Pfam" id="PF00476">
    <property type="entry name" value="DNA_pol_A"/>
    <property type="match status" value="2"/>
</dbReference>
<dbReference type="InterPro" id="IPR002298">
    <property type="entry name" value="DNA_polymerase_A"/>
</dbReference>
<evidence type="ECO:0000256" key="9">
    <source>
        <dbReference type="ARBA" id="ARBA00023204"/>
    </source>
</evidence>
<dbReference type="SUPFAM" id="SSF47807">
    <property type="entry name" value="5' to 3' exonuclease, C-terminal subdomain"/>
    <property type="match status" value="1"/>
</dbReference>
<dbReference type="SMART" id="SM00475">
    <property type="entry name" value="53EXOc"/>
    <property type="match status" value="1"/>
</dbReference>
<evidence type="ECO:0000313" key="14">
    <source>
        <dbReference type="Proteomes" id="UP000319296"/>
    </source>
</evidence>
<evidence type="ECO:0000256" key="5">
    <source>
        <dbReference type="ARBA" id="ARBA00022705"/>
    </source>
</evidence>
<dbReference type="InterPro" id="IPR002421">
    <property type="entry name" value="5-3_exonuclease"/>
</dbReference>
<dbReference type="PROSITE" id="PS00447">
    <property type="entry name" value="DNA_POLYMERASE_A"/>
    <property type="match status" value="1"/>
</dbReference>
<keyword evidence="5" id="KW-0235">DNA replication</keyword>
<dbReference type="SUPFAM" id="SSF53098">
    <property type="entry name" value="Ribonuclease H-like"/>
    <property type="match status" value="1"/>
</dbReference>
<dbReference type="CDD" id="cd06140">
    <property type="entry name" value="DNA_polA_I_Bacillus_like_exo"/>
    <property type="match status" value="1"/>
</dbReference>
<reference evidence="13 14" key="1">
    <citation type="journal article" date="2019" name="ISME J.">
        <title>Insights into ecological role of a new deltaproteobacterial order Candidatus Acidulodesulfobacterales by metagenomics and metatranscriptomics.</title>
        <authorList>
            <person name="Tan S."/>
            <person name="Liu J."/>
            <person name="Fang Y."/>
            <person name="Hedlund B.P."/>
            <person name="Lian Z.H."/>
            <person name="Huang L.Y."/>
            <person name="Li J.T."/>
            <person name="Huang L.N."/>
            <person name="Li W.J."/>
            <person name="Jiang H.C."/>
            <person name="Dong H.L."/>
            <person name="Shu W.S."/>
        </authorList>
    </citation>
    <scope>NUCLEOTIDE SEQUENCE [LARGE SCALE GENOMIC DNA]</scope>
    <source>
        <strain evidence="13">AP1</strain>
    </source>
</reference>
<dbReference type="GO" id="GO:0003887">
    <property type="term" value="F:DNA-directed DNA polymerase activity"/>
    <property type="evidence" value="ECO:0007669"/>
    <property type="project" value="UniProtKB-KW"/>
</dbReference>
<dbReference type="EMBL" id="SGBB01000001">
    <property type="protein sequence ID" value="RZD19313.1"/>
    <property type="molecule type" value="Genomic_DNA"/>
</dbReference>
<dbReference type="Proteomes" id="UP000319296">
    <property type="component" value="Unassembled WGS sequence"/>
</dbReference>
<dbReference type="InterPro" id="IPR036279">
    <property type="entry name" value="5-3_exonuclease_C_sf"/>
</dbReference>
<dbReference type="InterPro" id="IPR012337">
    <property type="entry name" value="RNaseH-like_sf"/>
</dbReference>
<keyword evidence="8" id="KW-0238">DNA-binding</keyword>
<evidence type="ECO:0000259" key="12">
    <source>
        <dbReference type="SMART" id="SM00482"/>
    </source>
</evidence>
<dbReference type="GO" id="GO:0006261">
    <property type="term" value="P:DNA-templated DNA replication"/>
    <property type="evidence" value="ECO:0007669"/>
    <property type="project" value="InterPro"/>
</dbReference>
<feature type="domain" description="5'-3' exonuclease" evidence="11">
    <location>
        <begin position="7"/>
        <end position="260"/>
    </location>
</feature>
<dbReference type="InterPro" id="IPR001098">
    <property type="entry name" value="DNA-dir_DNA_pol_A_palm_dom"/>
</dbReference>
<dbReference type="GO" id="GO:0008409">
    <property type="term" value="F:5'-3' exonuclease activity"/>
    <property type="evidence" value="ECO:0007669"/>
    <property type="project" value="InterPro"/>
</dbReference>
<dbReference type="PANTHER" id="PTHR10133:SF27">
    <property type="entry name" value="DNA POLYMERASE NU"/>
    <property type="match status" value="1"/>
</dbReference>
<dbReference type="FunFam" id="1.10.150.20:FF:000003">
    <property type="entry name" value="DNA polymerase I"/>
    <property type="match status" value="1"/>
</dbReference>
<keyword evidence="3" id="KW-0808">Transferase</keyword>
<keyword evidence="6" id="KW-0227">DNA damage</keyword>
<dbReference type="AlphaFoldDB" id="A0A519BPX1"/>
<dbReference type="InterPro" id="IPR020046">
    <property type="entry name" value="5-3_exonucl_a-hlix_arch_N"/>
</dbReference>
<name>A0A519BPX1_9DELT</name>
<keyword evidence="7" id="KW-0239">DNA-directed DNA polymerase</keyword>
<dbReference type="Pfam" id="PF02739">
    <property type="entry name" value="5_3_exonuc_N"/>
    <property type="match status" value="1"/>
</dbReference>
<evidence type="ECO:0000256" key="6">
    <source>
        <dbReference type="ARBA" id="ARBA00022763"/>
    </source>
</evidence>
<dbReference type="CDD" id="cd09859">
    <property type="entry name" value="PIN_53EXO"/>
    <property type="match status" value="1"/>
</dbReference>
<protein>
    <recommendedName>
        <fullName evidence="2">DNA-directed DNA polymerase</fullName>
        <ecNumber evidence="2">2.7.7.7</ecNumber>
    </recommendedName>
</protein>
<dbReference type="InterPro" id="IPR036397">
    <property type="entry name" value="RNaseH_sf"/>
</dbReference>
<dbReference type="Gene3D" id="3.40.50.1010">
    <property type="entry name" value="5'-nuclease"/>
    <property type="match status" value="1"/>
</dbReference>
<dbReference type="SUPFAM" id="SSF88723">
    <property type="entry name" value="PIN domain-like"/>
    <property type="match status" value="1"/>
</dbReference>
<accession>A0A519BPX1</accession>
<evidence type="ECO:0000259" key="11">
    <source>
        <dbReference type="SMART" id="SM00475"/>
    </source>
</evidence>
<evidence type="ECO:0000256" key="3">
    <source>
        <dbReference type="ARBA" id="ARBA00022679"/>
    </source>
</evidence>
<sequence length="1021" mass="117126">MVKTLNIKSDIFLIDSSSYFYRAFYALPPLVNSKGFPTGAVLGYTRMLIKLKTKFNIKYGACLFDSRKSFRKEVYKEYKAHRIEMPEDLVKQVDYITLISNLLGFKTFKLEGYEADDLIALISEKFSKSNKTICIVTSDKDLKQLLSSNVCIYDAQKDIVITQEIFENEYGIKSEEYKYILALMGDASDNIPGIKGIGEKTALSLIKSYGSLDGIYSSLDSIKQSKMKELLISHKEDAYNSLALASFYKDLSLEKSYFTPQILLNAAENYDVNSGFNPENSQNLNLDFDRSSNFHNNLYKISFIYKENKKFENLEDFALERPNNGELYKIFKEFEFHSLIKKLKLENTEYLNNNIAGINTDHDIHSKYKDYKDEDKKDIDKSKFSDNSKNEYHFAELSVPGENELSIYIDYAGSANNAVKNIRSLKSKNNDDDGGLFDDVDKTSDYVHLFSKKDGYICVKLEYFLKNEHIITELADATIKKIGCDINSIRRYLKPYGVELNNRFFDIGIASYLLNPIIHNHTFDDLYNEFLGKFDELSRIISNNKENTDDRNINIKSEEYNVKKYSDNKAFLSYFIYRCQLKELEKENELKKIFFEIDMPLAIILADIEDAGFMVDKDKLFALSAEFELEAQKMAAIICKIAGKEFNINSPKQLSEIMFDGLKFKRIKKNSTDIEVLLKLKNEIETASLLMNYKNSDSDNSNDNKEYDLYKNYLLFLDSIISYRNKIKLKTSFTDVLLKKLDKNSRVHTSFSQIKTSTGRLSSQDPNLQNIPISGIEGKKIRQAFIAPPAKLLICADYSQIDLRVMASISKDSSLIESFRNNEDIHLKTALEIFGIEPSKIDADLRRRAKVINFGIIYGMSPYGLSKELNITQEEAKTYINSFFAKHYAIKNYMKNIVQEAKNNGYVKTSIGRRCYIKDINSSIKNVSSFAERAAINAPIQGTAADIIKIAMININNELKTRRLKTNMILQIHDELIFEAEINEVELIESIIITKMTDKSLLSDVPLAVNIGKGKNWDEAH</sequence>
<dbReference type="CDD" id="cd09898">
    <property type="entry name" value="H3TH_53EXO"/>
    <property type="match status" value="1"/>
</dbReference>
<dbReference type="SMART" id="SM00279">
    <property type="entry name" value="HhH2"/>
    <property type="match status" value="1"/>
</dbReference>
<evidence type="ECO:0000256" key="1">
    <source>
        <dbReference type="ARBA" id="ARBA00007705"/>
    </source>
</evidence>
<dbReference type="Gene3D" id="3.30.70.370">
    <property type="match status" value="1"/>
</dbReference>
<dbReference type="InterPro" id="IPR020045">
    <property type="entry name" value="DNA_polI_H3TH"/>
</dbReference>
<gene>
    <name evidence="13" type="ORF">EVG15_00020</name>
</gene>